<keyword evidence="3" id="KW-0762">Sugar transport</keyword>
<evidence type="ECO:0000256" key="5">
    <source>
        <dbReference type="ARBA" id="ARBA00022989"/>
    </source>
</evidence>
<dbReference type="SUPFAM" id="SSF103481">
    <property type="entry name" value="Multidrug resistance efflux transporter EmrE"/>
    <property type="match status" value="1"/>
</dbReference>
<feature type="transmembrane region" description="Helical" evidence="7">
    <location>
        <begin position="38"/>
        <end position="57"/>
    </location>
</feature>
<evidence type="ECO:0000256" key="3">
    <source>
        <dbReference type="ARBA" id="ARBA00022597"/>
    </source>
</evidence>
<dbReference type="PANTHER" id="PTHR13146:SF0">
    <property type="entry name" value="SOLUTE CARRIER FAMILY 35 MEMBER F6"/>
    <property type="match status" value="1"/>
</dbReference>
<dbReference type="OrthoDB" id="29773at2759"/>
<evidence type="ECO:0000256" key="2">
    <source>
        <dbReference type="ARBA" id="ARBA00022448"/>
    </source>
</evidence>
<protein>
    <recommendedName>
        <fullName evidence="10">Integral membrane protein</fullName>
    </recommendedName>
</protein>
<keyword evidence="9" id="KW-1185">Reference proteome</keyword>
<dbReference type="PANTHER" id="PTHR13146">
    <property type="match status" value="1"/>
</dbReference>
<name>A0A1X2IG99_9FUNG</name>
<feature type="transmembrane region" description="Helical" evidence="7">
    <location>
        <begin position="168"/>
        <end position="190"/>
    </location>
</feature>
<dbReference type="EMBL" id="MCGE01000012">
    <property type="protein sequence ID" value="ORZ15886.1"/>
    <property type="molecule type" value="Genomic_DNA"/>
</dbReference>
<dbReference type="InterPro" id="IPR012404">
    <property type="entry name" value="UCP036436"/>
</dbReference>
<sequence>MLISGVCNTILNKYQDMQCVDNCQDPDPAKRRYFEQPVWQTLNMFVGETFVWVVYLFQKWQQRRRRNQGITDSSAAALIQPVDSSSSGESSVVDYSGKDHRVSSLPPLKGVKSLLFWIPTACDLTATTLMNVGLILTSASVYQMLRGAVVIFTGIFSYLFLHRRLRPFEWFSLVCVVLGVAVVGLSSVLFPQTRPGVGPDMAAEVDWHSFIGVVLVLGAQIFTATQFVVEEKILARYKVTPLKAVGLEGSFGMISVLSALPILHVLFRDQSVHFDMVQGFHDFFDHPSVWQIGICISLSIAFFNWFGLTITDTISATARSTIDTSRTLFIWMVSIYLGWETFSWIQVWGFVIMVAGTFYFNGVMRWPFASDTEEFEGETRPLLSSSPE</sequence>
<dbReference type="AlphaFoldDB" id="A0A1X2IG99"/>
<evidence type="ECO:0000256" key="1">
    <source>
        <dbReference type="ARBA" id="ARBA00004141"/>
    </source>
</evidence>
<evidence type="ECO:0000256" key="4">
    <source>
        <dbReference type="ARBA" id="ARBA00022692"/>
    </source>
</evidence>
<feature type="transmembrane region" description="Helical" evidence="7">
    <location>
        <begin position="142"/>
        <end position="161"/>
    </location>
</feature>
<feature type="transmembrane region" description="Helical" evidence="7">
    <location>
        <begin position="320"/>
        <end position="339"/>
    </location>
</feature>
<dbReference type="STRING" id="90262.A0A1X2IG99"/>
<feature type="transmembrane region" description="Helical" evidence="7">
    <location>
        <begin position="210"/>
        <end position="229"/>
    </location>
</feature>
<evidence type="ECO:0008006" key="10">
    <source>
        <dbReference type="Google" id="ProtNLM"/>
    </source>
</evidence>
<organism evidence="8 9">
    <name type="scientific">Absidia repens</name>
    <dbReference type="NCBI Taxonomy" id="90262"/>
    <lineage>
        <taxon>Eukaryota</taxon>
        <taxon>Fungi</taxon>
        <taxon>Fungi incertae sedis</taxon>
        <taxon>Mucoromycota</taxon>
        <taxon>Mucoromycotina</taxon>
        <taxon>Mucoromycetes</taxon>
        <taxon>Mucorales</taxon>
        <taxon>Cunninghamellaceae</taxon>
        <taxon>Absidia</taxon>
    </lineage>
</organism>
<dbReference type="InterPro" id="IPR013657">
    <property type="entry name" value="SCL35B1-4/HUT1"/>
</dbReference>
<evidence type="ECO:0000313" key="8">
    <source>
        <dbReference type="EMBL" id="ORZ15886.1"/>
    </source>
</evidence>
<dbReference type="Pfam" id="PF08449">
    <property type="entry name" value="UAA"/>
    <property type="match status" value="1"/>
</dbReference>
<proteinExistence type="predicted"/>
<comment type="caution">
    <text evidence="8">The sequence shown here is derived from an EMBL/GenBank/DDBJ whole genome shotgun (WGS) entry which is preliminary data.</text>
</comment>
<accession>A0A1X2IG99</accession>
<gene>
    <name evidence="8" type="ORF">BCR42DRAFT_416094</name>
</gene>
<keyword evidence="6 7" id="KW-0472">Membrane</keyword>
<dbReference type="GO" id="GO:0016020">
    <property type="term" value="C:membrane"/>
    <property type="evidence" value="ECO:0007669"/>
    <property type="project" value="UniProtKB-SubCell"/>
</dbReference>
<keyword evidence="5 7" id="KW-1133">Transmembrane helix</keyword>
<feature type="transmembrane region" description="Helical" evidence="7">
    <location>
        <begin position="250"/>
        <end position="268"/>
    </location>
</feature>
<reference evidence="8 9" key="1">
    <citation type="submission" date="2016-07" db="EMBL/GenBank/DDBJ databases">
        <title>Pervasive Adenine N6-methylation of Active Genes in Fungi.</title>
        <authorList>
            <consortium name="DOE Joint Genome Institute"/>
            <person name="Mondo S.J."/>
            <person name="Dannebaum R.O."/>
            <person name="Kuo R.C."/>
            <person name="Labutti K."/>
            <person name="Haridas S."/>
            <person name="Kuo A."/>
            <person name="Salamov A."/>
            <person name="Ahrendt S.R."/>
            <person name="Lipzen A."/>
            <person name="Sullivan W."/>
            <person name="Andreopoulos W.B."/>
            <person name="Clum A."/>
            <person name="Lindquist E."/>
            <person name="Daum C."/>
            <person name="Ramamoorthy G.K."/>
            <person name="Gryganskyi A."/>
            <person name="Culley D."/>
            <person name="Magnuson J.K."/>
            <person name="James T.Y."/>
            <person name="O'Malley M.A."/>
            <person name="Stajich J.E."/>
            <person name="Spatafora J.W."/>
            <person name="Visel A."/>
            <person name="Grigoriev I.V."/>
        </authorList>
    </citation>
    <scope>NUCLEOTIDE SEQUENCE [LARGE SCALE GENOMIC DNA]</scope>
    <source>
        <strain evidence="8 9">NRRL 1336</strain>
    </source>
</reference>
<keyword evidence="2" id="KW-0813">Transport</keyword>
<comment type="subcellular location">
    <subcellularLocation>
        <location evidence="1">Membrane</location>
        <topology evidence="1">Multi-pass membrane protein</topology>
    </subcellularLocation>
</comment>
<dbReference type="Proteomes" id="UP000193560">
    <property type="component" value="Unassembled WGS sequence"/>
</dbReference>
<evidence type="ECO:0000256" key="6">
    <source>
        <dbReference type="ARBA" id="ARBA00023136"/>
    </source>
</evidence>
<dbReference type="PIRSF" id="PIRSF036436">
    <property type="entry name" value="UCP036436"/>
    <property type="match status" value="1"/>
</dbReference>
<dbReference type="GO" id="GO:0055085">
    <property type="term" value="P:transmembrane transport"/>
    <property type="evidence" value="ECO:0007669"/>
    <property type="project" value="InterPro"/>
</dbReference>
<evidence type="ECO:0000313" key="9">
    <source>
        <dbReference type="Proteomes" id="UP000193560"/>
    </source>
</evidence>
<evidence type="ECO:0000256" key="7">
    <source>
        <dbReference type="SAM" id="Phobius"/>
    </source>
</evidence>
<feature type="transmembrane region" description="Helical" evidence="7">
    <location>
        <begin position="288"/>
        <end position="308"/>
    </location>
</feature>
<dbReference type="InterPro" id="IPR037185">
    <property type="entry name" value="EmrE-like"/>
</dbReference>
<feature type="transmembrane region" description="Helical" evidence="7">
    <location>
        <begin position="114"/>
        <end position="136"/>
    </location>
</feature>
<keyword evidence="4 7" id="KW-0812">Transmembrane</keyword>